<feature type="domain" description="TonB C-terminal" evidence="11">
    <location>
        <begin position="149"/>
        <end position="238"/>
    </location>
</feature>
<dbReference type="InterPro" id="IPR003538">
    <property type="entry name" value="TonB"/>
</dbReference>
<evidence type="ECO:0000259" key="11">
    <source>
        <dbReference type="PROSITE" id="PS52015"/>
    </source>
</evidence>
<gene>
    <name evidence="12" type="ORF">ABNE31_06095</name>
</gene>
<dbReference type="InterPro" id="IPR051045">
    <property type="entry name" value="TonB-dependent_transducer"/>
</dbReference>
<dbReference type="InterPro" id="IPR006260">
    <property type="entry name" value="TonB/TolA_C"/>
</dbReference>
<dbReference type="KEGG" id="fld:ABNE31_06095"/>
<name>A0AAU7N1P7_9FLAO</name>
<dbReference type="GO" id="GO:0015891">
    <property type="term" value="P:siderophore transport"/>
    <property type="evidence" value="ECO:0007669"/>
    <property type="project" value="InterPro"/>
</dbReference>
<comment type="subcellular location">
    <subcellularLocation>
        <location evidence="1">Cell inner membrane</location>
        <topology evidence="1">Single-pass membrane protein</topology>
        <orientation evidence="1">Periplasmic side</orientation>
    </subcellularLocation>
</comment>
<accession>A0AAU7N1P7</accession>
<evidence type="ECO:0000256" key="2">
    <source>
        <dbReference type="ARBA" id="ARBA00006555"/>
    </source>
</evidence>
<keyword evidence="5" id="KW-0997">Cell inner membrane</keyword>
<dbReference type="GO" id="GO:0031992">
    <property type="term" value="F:energy transducer activity"/>
    <property type="evidence" value="ECO:0007669"/>
    <property type="project" value="InterPro"/>
</dbReference>
<proteinExistence type="inferred from homology"/>
<dbReference type="SUPFAM" id="SSF74653">
    <property type="entry name" value="TolA/TonB C-terminal domain"/>
    <property type="match status" value="1"/>
</dbReference>
<evidence type="ECO:0000256" key="8">
    <source>
        <dbReference type="ARBA" id="ARBA00022989"/>
    </source>
</evidence>
<keyword evidence="8 10" id="KW-1133">Transmembrane helix</keyword>
<evidence type="ECO:0000313" key="12">
    <source>
        <dbReference type="EMBL" id="XBQ24483.1"/>
    </source>
</evidence>
<dbReference type="PROSITE" id="PS52015">
    <property type="entry name" value="TONB_CTD"/>
    <property type="match status" value="1"/>
</dbReference>
<evidence type="ECO:0000256" key="5">
    <source>
        <dbReference type="ARBA" id="ARBA00022519"/>
    </source>
</evidence>
<dbReference type="InterPro" id="IPR037682">
    <property type="entry name" value="TonB_C"/>
</dbReference>
<evidence type="ECO:0000256" key="9">
    <source>
        <dbReference type="ARBA" id="ARBA00023136"/>
    </source>
</evidence>
<organism evidence="12">
    <name type="scientific">Flagellimonas sp. MMG031</name>
    <dbReference type="NCBI Taxonomy" id="3158549"/>
    <lineage>
        <taxon>Bacteria</taxon>
        <taxon>Pseudomonadati</taxon>
        <taxon>Bacteroidota</taxon>
        <taxon>Flavobacteriia</taxon>
        <taxon>Flavobacteriales</taxon>
        <taxon>Flavobacteriaceae</taxon>
        <taxon>Flagellimonas</taxon>
    </lineage>
</organism>
<evidence type="ECO:0000256" key="6">
    <source>
        <dbReference type="ARBA" id="ARBA00022692"/>
    </source>
</evidence>
<dbReference type="PANTHER" id="PTHR33446:SF2">
    <property type="entry name" value="PROTEIN TONB"/>
    <property type="match status" value="1"/>
</dbReference>
<evidence type="ECO:0000256" key="3">
    <source>
        <dbReference type="ARBA" id="ARBA00022448"/>
    </source>
</evidence>
<dbReference type="GO" id="GO:0015031">
    <property type="term" value="P:protein transport"/>
    <property type="evidence" value="ECO:0007669"/>
    <property type="project" value="UniProtKB-KW"/>
</dbReference>
<protein>
    <submittedName>
        <fullName evidence="12">TonB family protein</fullName>
    </submittedName>
</protein>
<dbReference type="NCBIfam" id="TIGR01352">
    <property type="entry name" value="tonB_Cterm"/>
    <property type="match status" value="1"/>
</dbReference>
<comment type="similarity">
    <text evidence="2">Belongs to the TonB family.</text>
</comment>
<dbReference type="Pfam" id="PF03544">
    <property type="entry name" value="TonB_C"/>
    <property type="match status" value="1"/>
</dbReference>
<keyword evidence="6 10" id="KW-0812">Transmembrane</keyword>
<keyword evidence="4" id="KW-1003">Cell membrane</keyword>
<sequence length="238" mass="27333">MEPKKNPHLDVKRNSMLYFFMGMTFVLLMAYLALNWKTYYSEDTWDVGAVKVNEDLIEETPFLKLKLPDPPQPKIQSPPKIEIAEDDEKVEETVIEATDVDQDTEISDVESIEVAEDDIPDEIPFILIENAPIFPGCENESTEKEKRECFQEQMLKHIRKNFRYPEVAQEMGLEGRVNVIFTVQKDGSIGDIRLRGPHESLEKEAARIISKLPKLQPGKQRGTPVKVPYSIPITFKLN</sequence>
<dbReference type="Gene3D" id="3.30.1150.10">
    <property type="match status" value="1"/>
</dbReference>
<keyword evidence="3" id="KW-0813">Transport</keyword>
<keyword evidence="9 10" id="KW-0472">Membrane</keyword>
<reference evidence="12" key="1">
    <citation type="submission" date="2024-05" db="EMBL/GenBank/DDBJ databases">
        <title>Draft Genome Sequences of Flagellimonas sp. MMG031 and Marinobacter sp. MMG032 Isolated from the dinoflagellate Symbiodinium pilosum.</title>
        <authorList>
            <person name="Shikuma N.J."/>
            <person name="Farrell M.V."/>
        </authorList>
    </citation>
    <scope>NUCLEOTIDE SEQUENCE</scope>
    <source>
        <strain evidence="12">MMG031</strain>
    </source>
</reference>
<dbReference type="GO" id="GO:0055085">
    <property type="term" value="P:transmembrane transport"/>
    <property type="evidence" value="ECO:0007669"/>
    <property type="project" value="InterPro"/>
</dbReference>
<dbReference type="PRINTS" id="PR01374">
    <property type="entry name" value="TONBPROTEIN"/>
</dbReference>
<dbReference type="EMBL" id="CP157804">
    <property type="protein sequence ID" value="XBQ24483.1"/>
    <property type="molecule type" value="Genomic_DNA"/>
</dbReference>
<dbReference type="GO" id="GO:0098797">
    <property type="term" value="C:plasma membrane protein complex"/>
    <property type="evidence" value="ECO:0007669"/>
    <property type="project" value="TreeGrafter"/>
</dbReference>
<evidence type="ECO:0000256" key="10">
    <source>
        <dbReference type="SAM" id="Phobius"/>
    </source>
</evidence>
<evidence type="ECO:0000256" key="1">
    <source>
        <dbReference type="ARBA" id="ARBA00004383"/>
    </source>
</evidence>
<dbReference type="GO" id="GO:0030288">
    <property type="term" value="C:outer membrane-bounded periplasmic space"/>
    <property type="evidence" value="ECO:0007669"/>
    <property type="project" value="InterPro"/>
</dbReference>
<evidence type="ECO:0000256" key="7">
    <source>
        <dbReference type="ARBA" id="ARBA00022927"/>
    </source>
</evidence>
<dbReference type="RefSeq" id="WP_349352733.1">
    <property type="nucleotide sequence ID" value="NZ_CP157804.1"/>
</dbReference>
<keyword evidence="7" id="KW-0653">Protein transport</keyword>
<feature type="transmembrane region" description="Helical" evidence="10">
    <location>
        <begin position="16"/>
        <end position="34"/>
    </location>
</feature>
<evidence type="ECO:0000256" key="4">
    <source>
        <dbReference type="ARBA" id="ARBA00022475"/>
    </source>
</evidence>
<dbReference type="PANTHER" id="PTHR33446">
    <property type="entry name" value="PROTEIN TONB-RELATED"/>
    <property type="match status" value="1"/>
</dbReference>
<dbReference type="AlphaFoldDB" id="A0AAU7N1P7"/>